<organism evidence="2 3">
    <name type="scientific">Paracoccus sulfuroxidans</name>
    <dbReference type="NCBI Taxonomy" id="384678"/>
    <lineage>
        <taxon>Bacteria</taxon>
        <taxon>Pseudomonadati</taxon>
        <taxon>Pseudomonadota</taxon>
        <taxon>Alphaproteobacteria</taxon>
        <taxon>Rhodobacterales</taxon>
        <taxon>Paracoccaceae</taxon>
        <taxon>Paracoccus</taxon>
    </lineage>
</organism>
<dbReference type="InterPro" id="IPR032466">
    <property type="entry name" value="Metal_Hydrolase"/>
</dbReference>
<dbReference type="EMBL" id="VLKU01000004">
    <property type="protein sequence ID" value="TWI35266.1"/>
    <property type="molecule type" value="Genomic_DNA"/>
</dbReference>
<keyword evidence="3" id="KW-1185">Reference proteome</keyword>
<dbReference type="InterPro" id="IPR033932">
    <property type="entry name" value="YtcJ-like"/>
</dbReference>
<reference evidence="2 3" key="1">
    <citation type="journal article" date="2015" name="Stand. Genomic Sci.">
        <title>Genomic Encyclopedia of Bacterial and Archaeal Type Strains, Phase III: the genomes of soil and plant-associated and newly described type strains.</title>
        <authorList>
            <person name="Whitman W.B."/>
            <person name="Woyke T."/>
            <person name="Klenk H.P."/>
            <person name="Zhou Y."/>
            <person name="Lilburn T.G."/>
            <person name="Beck B.J."/>
            <person name="De Vos P."/>
            <person name="Vandamme P."/>
            <person name="Eisen J.A."/>
            <person name="Garrity G."/>
            <person name="Hugenholtz P."/>
            <person name="Kyrpides N.C."/>
        </authorList>
    </citation>
    <scope>NUCLEOTIDE SEQUENCE [LARGE SCALE GENOMIC DNA]</scope>
    <source>
        <strain evidence="2 3">CGMCC 1.5364</strain>
    </source>
</reference>
<dbReference type="Gene3D" id="2.30.40.10">
    <property type="entry name" value="Urease, subunit C, domain 1"/>
    <property type="match status" value="1"/>
</dbReference>
<dbReference type="SUPFAM" id="SSF51338">
    <property type="entry name" value="Composite domain of metallo-dependent hydrolases"/>
    <property type="match status" value="1"/>
</dbReference>
<dbReference type="OrthoDB" id="9811399at2"/>
<dbReference type="Pfam" id="PF07969">
    <property type="entry name" value="Amidohydro_3"/>
    <property type="match status" value="1"/>
</dbReference>
<dbReference type="InterPro" id="IPR011059">
    <property type="entry name" value="Metal-dep_hydrolase_composite"/>
</dbReference>
<name>A0A562NU98_9RHOB</name>
<dbReference type="Gene3D" id="3.20.20.140">
    <property type="entry name" value="Metal-dependent hydrolases"/>
    <property type="match status" value="1"/>
</dbReference>
<proteinExistence type="predicted"/>
<dbReference type="PANTHER" id="PTHR22642">
    <property type="entry name" value="IMIDAZOLONEPROPIONASE"/>
    <property type="match status" value="1"/>
</dbReference>
<dbReference type="PANTHER" id="PTHR22642:SF2">
    <property type="entry name" value="PROTEIN LONG AFTER FAR-RED 3"/>
    <property type="match status" value="1"/>
</dbReference>
<dbReference type="AlphaFoldDB" id="A0A562NU98"/>
<sequence>MSVADCILTGGRVWKGKGLGFAEAVAIADGKVLAVGSDAEITALAGPKTERIALDGRLATPGLYDAHMHLHMYGLAMAEVDLRPQVVETLEQLLDAVRAKAAVTPKGEWITGRGYDNFKLDVGRHPFREELDMACPDHPVYVVRTDGHLGVANSLALEMAGITEDTPSPEGGLIERKNGRLTGLLAETGRQQLTDIMPKADVPQLVEAIERAGKVLLSHGITSCMEAAIGIQGGWPEMEAYLEANRTGRLPLRVYGTIMGDKTQSILDQATAAGMITGTGDEMFRHGPVKIFTDGSASGRTAAMTWAYKGGDPDDKGILCIPDQAELSAMVLAAHRAGYQMAIHAIGDAAIDEVLNAYEAALKDTPAPDRRHRIEHCGWLRPDQLQRMIDMHVLPVPQPSFMYWFGELYCAVAELDKVEGSHPYRDWINAGLEPSASTDCPVTEIDPRPVLYNLITRKTAKGLVLGEAQRLSVEEALHAYTYASAYGSHEEEVKGRLIPGQLGDVAVWDRDLFTIDPAEILQANCDLAILGGRIAHERAGQGVRDKADA</sequence>
<dbReference type="InterPro" id="IPR013108">
    <property type="entry name" value="Amidohydro_3"/>
</dbReference>
<dbReference type="GO" id="GO:0016810">
    <property type="term" value="F:hydrolase activity, acting on carbon-nitrogen (but not peptide) bonds"/>
    <property type="evidence" value="ECO:0007669"/>
    <property type="project" value="InterPro"/>
</dbReference>
<evidence type="ECO:0000313" key="2">
    <source>
        <dbReference type="EMBL" id="TWI35266.1"/>
    </source>
</evidence>
<dbReference type="Gene3D" id="3.10.310.70">
    <property type="match status" value="1"/>
</dbReference>
<feature type="domain" description="Amidohydrolase 3" evidence="1">
    <location>
        <begin position="52"/>
        <end position="535"/>
    </location>
</feature>
<dbReference type="Proteomes" id="UP000316225">
    <property type="component" value="Unassembled WGS sequence"/>
</dbReference>
<evidence type="ECO:0000313" key="3">
    <source>
        <dbReference type="Proteomes" id="UP000316225"/>
    </source>
</evidence>
<evidence type="ECO:0000259" key="1">
    <source>
        <dbReference type="Pfam" id="PF07969"/>
    </source>
</evidence>
<gene>
    <name evidence="2" type="ORF">IQ24_01777</name>
</gene>
<dbReference type="SUPFAM" id="SSF51556">
    <property type="entry name" value="Metallo-dependent hydrolases"/>
    <property type="match status" value="1"/>
</dbReference>
<comment type="caution">
    <text evidence="2">The sequence shown here is derived from an EMBL/GenBank/DDBJ whole genome shotgun (WGS) entry which is preliminary data.</text>
</comment>
<accession>A0A562NU98</accession>
<dbReference type="CDD" id="cd01300">
    <property type="entry name" value="YtcJ_like"/>
    <property type="match status" value="1"/>
</dbReference>
<protein>
    <recommendedName>
        <fullName evidence="1">Amidohydrolase 3 domain-containing protein</fullName>
    </recommendedName>
</protein>
<dbReference type="RefSeq" id="WP_145397590.1">
    <property type="nucleotide sequence ID" value="NZ_VLKU01000004.1"/>
</dbReference>